<accession>A0ABQ3N235</accession>
<feature type="domain" description="PepSY" evidence="2">
    <location>
        <begin position="45"/>
        <end position="98"/>
    </location>
</feature>
<evidence type="ECO:0000259" key="2">
    <source>
        <dbReference type="Pfam" id="PF03413"/>
    </source>
</evidence>
<dbReference type="EMBL" id="BNDS01000003">
    <property type="protein sequence ID" value="GHH97563.1"/>
    <property type="molecule type" value="Genomic_DNA"/>
</dbReference>
<dbReference type="Proteomes" id="UP000637074">
    <property type="component" value="Unassembled WGS sequence"/>
</dbReference>
<dbReference type="InterPro" id="IPR025711">
    <property type="entry name" value="PepSY"/>
</dbReference>
<sequence length="116" mass="12737">MKLLTQFLIAVTFIGGLCAAAYAMTNNHTATEQTNPTSYPIRHIEAIEAAIKVSKGGFVKNIQAKEEEGIKKYEVNIVNQGKEIEVDINGLTGKVLEVSKDIQTTTMTKRPIQSLE</sequence>
<gene>
    <name evidence="3" type="ORF">AM1BK_11060</name>
</gene>
<dbReference type="Gene3D" id="3.10.450.40">
    <property type="match status" value="1"/>
</dbReference>
<protein>
    <recommendedName>
        <fullName evidence="2">PepSY domain-containing protein</fullName>
    </recommendedName>
</protein>
<organism evidence="3 4">
    <name type="scientific">Neobacillus kokaensis</name>
    <dbReference type="NCBI Taxonomy" id="2759023"/>
    <lineage>
        <taxon>Bacteria</taxon>
        <taxon>Bacillati</taxon>
        <taxon>Bacillota</taxon>
        <taxon>Bacilli</taxon>
        <taxon>Bacillales</taxon>
        <taxon>Bacillaceae</taxon>
        <taxon>Neobacillus</taxon>
    </lineage>
</organism>
<comment type="caution">
    <text evidence="3">The sequence shown here is derived from an EMBL/GenBank/DDBJ whole genome shotgun (WGS) entry which is preliminary data.</text>
</comment>
<name>A0ABQ3N235_9BACI</name>
<dbReference type="RefSeq" id="WP_191270530.1">
    <property type="nucleotide sequence ID" value="NZ_BNDS01000003.1"/>
</dbReference>
<evidence type="ECO:0000256" key="1">
    <source>
        <dbReference type="SAM" id="SignalP"/>
    </source>
</evidence>
<keyword evidence="4" id="KW-1185">Reference proteome</keyword>
<feature type="signal peptide" evidence="1">
    <location>
        <begin position="1"/>
        <end position="23"/>
    </location>
</feature>
<evidence type="ECO:0000313" key="4">
    <source>
        <dbReference type="Proteomes" id="UP000637074"/>
    </source>
</evidence>
<feature type="chain" id="PRO_5047360325" description="PepSY domain-containing protein" evidence="1">
    <location>
        <begin position="24"/>
        <end position="116"/>
    </location>
</feature>
<proteinExistence type="predicted"/>
<evidence type="ECO:0000313" key="3">
    <source>
        <dbReference type="EMBL" id="GHH97563.1"/>
    </source>
</evidence>
<reference evidence="3 4" key="1">
    <citation type="journal article" date="2022" name="Int. J. Syst. Evol. Microbiol.">
        <title>Neobacillus kokaensis sp. nov., isolated from soil.</title>
        <authorList>
            <person name="Yuki K."/>
            <person name="Matsubara H."/>
            <person name="Yamaguchi S."/>
        </authorList>
    </citation>
    <scope>NUCLEOTIDE SEQUENCE [LARGE SCALE GENOMIC DNA]</scope>
    <source>
        <strain evidence="3 4">LOB 377</strain>
    </source>
</reference>
<keyword evidence="1" id="KW-0732">Signal</keyword>
<dbReference type="Pfam" id="PF03413">
    <property type="entry name" value="PepSY"/>
    <property type="match status" value="1"/>
</dbReference>